<evidence type="ECO:0000313" key="8">
    <source>
        <dbReference type="Proteomes" id="UP000570823"/>
    </source>
</evidence>
<evidence type="ECO:0000256" key="3">
    <source>
        <dbReference type="ARBA" id="ARBA00022692"/>
    </source>
</evidence>
<feature type="transmembrane region" description="Helical" evidence="6">
    <location>
        <begin position="158"/>
        <end position="175"/>
    </location>
</feature>
<gene>
    <name evidence="7" type="ORF">HWN36_06790</name>
</gene>
<keyword evidence="5 6" id="KW-0472">Membrane</keyword>
<dbReference type="OrthoDB" id="121309at2157"/>
<feature type="transmembrane region" description="Helical" evidence="6">
    <location>
        <begin position="134"/>
        <end position="152"/>
    </location>
</feature>
<dbReference type="EMBL" id="JABXWR010000001">
    <property type="protein sequence ID" value="NVO67018.1"/>
    <property type="molecule type" value="Genomic_DNA"/>
</dbReference>
<keyword evidence="2" id="KW-1003">Cell membrane</keyword>
<keyword evidence="3 6" id="KW-0812">Transmembrane</keyword>
<comment type="subcellular location">
    <subcellularLocation>
        <location evidence="1">Cell membrane</location>
        <topology evidence="1">Multi-pass membrane protein</topology>
    </subcellularLocation>
</comment>
<evidence type="ECO:0000256" key="6">
    <source>
        <dbReference type="SAM" id="Phobius"/>
    </source>
</evidence>
<keyword evidence="4 6" id="KW-1133">Transmembrane helix</keyword>
<evidence type="ECO:0000256" key="1">
    <source>
        <dbReference type="ARBA" id="ARBA00004651"/>
    </source>
</evidence>
<evidence type="ECO:0000256" key="4">
    <source>
        <dbReference type="ARBA" id="ARBA00022989"/>
    </source>
</evidence>
<organism evidence="7 8">
    <name type="scientific">Methanofollis tationis</name>
    <dbReference type="NCBI Taxonomy" id="81417"/>
    <lineage>
        <taxon>Archaea</taxon>
        <taxon>Methanobacteriati</taxon>
        <taxon>Methanobacteriota</taxon>
        <taxon>Stenosarchaea group</taxon>
        <taxon>Methanomicrobia</taxon>
        <taxon>Methanomicrobiales</taxon>
        <taxon>Methanomicrobiaceae</taxon>
        <taxon>Methanofollis</taxon>
    </lineage>
</organism>
<dbReference type="GO" id="GO:0005886">
    <property type="term" value="C:plasma membrane"/>
    <property type="evidence" value="ECO:0007669"/>
    <property type="project" value="UniProtKB-SubCell"/>
</dbReference>
<accession>A0A7K4HQ72</accession>
<dbReference type="PANTHER" id="PTHR38825">
    <property type="entry name" value="LYSINE EXPORTER PROTEIN (LYSE/YGGA)"/>
    <property type="match status" value="1"/>
</dbReference>
<keyword evidence="8" id="KW-1185">Reference proteome</keyword>
<evidence type="ECO:0000256" key="2">
    <source>
        <dbReference type="ARBA" id="ARBA00022475"/>
    </source>
</evidence>
<feature type="transmembrane region" description="Helical" evidence="6">
    <location>
        <begin position="182"/>
        <end position="200"/>
    </location>
</feature>
<proteinExistence type="predicted"/>
<protein>
    <submittedName>
        <fullName evidence="7">LysE family transporter</fullName>
    </submittedName>
</protein>
<comment type="caution">
    <text evidence="7">The sequence shown here is derived from an EMBL/GenBank/DDBJ whole genome shotgun (WGS) entry which is preliminary data.</text>
</comment>
<evidence type="ECO:0000313" key="7">
    <source>
        <dbReference type="EMBL" id="NVO67018.1"/>
    </source>
</evidence>
<dbReference type="InterPro" id="IPR001123">
    <property type="entry name" value="LeuE-type"/>
</dbReference>
<dbReference type="AlphaFoldDB" id="A0A7K4HQ72"/>
<name>A0A7K4HQ72_9EURY</name>
<reference evidence="7 8" key="1">
    <citation type="submission" date="2020-06" db="EMBL/GenBank/DDBJ databases">
        <title>Methanofollis fontis sp. nov., a methanogen isolated from marine sediments near a cold seep at Four-Way Closure Ridge offshore southwestern Taiwan.</title>
        <authorList>
            <person name="Chen S.-C."/>
            <person name="Teng N.-H."/>
            <person name="Lin Y.-S."/>
            <person name="Lai M.-C."/>
            <person name="Chen H.-H."/>
            <person name="Wang C.-C."/>
        </authorList>
    </citation>
    <scope>NUCLEOTIDE SEQUENCE [LARGE SCALE GENOMIC DNA]</scope>
    <source>
        <strain evidence="7 8">DSM 2702</strain>
    </source>
</reference>
<feature type="transmembrane region" description="Helical" evidence="6">
    <location>
        <begin position="70"/>
        <end position="90"/>
    </location>
</feature>
<feature type="transmembrane region" description="Helical" evidence="6">
    <location>
        <begin position="43"/>
        <end position="63"/>
    </location>
</feature>
<dbReference type="Proteomes" id="UP000570823">
    <property type="component" value="Unassembled WGS sequence"/>
</dbReference>
<evidence type="ECO:0000256" key="5">
    <source>
        <dbReference type="ARBA" id="ARBA00023136"/>
    </source>
</evidence>
<dbReference type="PANTHER" id="PTHR38825:SF1">
    <property type="entry name" value="TRANSPORTER, LYSE FAMILY"/>
    <property type="match status" value="1"/>
</dbReference>
<dbReference type="Pfam" id="PF01810">
    <property type="entry name" value="LysE"/>
    <property type="match status" value="1"/>
</dbReference>
<feature type="transmembrane region" description="Helical" evidence="6">
    <location>
        <begin position="110"/>
        <end position="127"/>
    </location>
</feature>
<sequence>MDGIIPALIIGFVIGLSGALAPGPTLVATIRGSLDHGWTAGPRVAAGHAAVEAVLALAIVAGLAAAADSVAVPVAVVGGLALILFGGLTVRESRTAVLDAPGEAASGSPFLAGVVTSAANPYFWLWWLSVGSGLLLEGLAAGAAVAVAFMIGHWASDFGWFGLVAAGTAGGKTVLSVRQYRLVRAACGVFLILFGASYLWRALPA</sequence>
<dbReference type="RefSeq" id="WP_176788653.1">
    <property type="nucleotide sequence ID" value="NZ_JABXWR010000001.1"/>
</dbReference>
<dbReference type="GO" id="GO:0006865">
    <property type="term" value="P:amino acid transport"/>
    <property type="evidence" value="ECO:0007669"/>
    <property type="project" value="InterPro"/>
</dbReference>